<feature type="compositionally biased region" description="Acidic residues" evidence="3">
    <location>
        <begin position="193"/>
        <end position="205"/>
    </location>
</feature>
<dbReference type="Proteomes" id="UP000694888">
    <property type="component" value="Unplaced"/>
</dbReference>
<sequence length="447" mass="48797">MITLSSEPEPEPIPETPGPPMPEPTPEPTQAPTTLTGPLAPEPTPEMPGIPPTPPPPTPEEPMEFTLPGPLPPDPTPEMPGIPPTPPPPTPEEPIPMIPPFTLPGPLPPPVTEIPTPPTTEEPIPLTTTQEIIGDPLELFTDYLEPNPYQPEIPEPIPYIHPELIYEDPSATEEIPVDYPDLEIPTLAPVPEMPEEEEEEEEEVPESTTESPAEMFNDEMPEAVTHDVTAMPETTMAPEDADVCRCEAKGDPHYTTFDGAHIEVFTPCKYVMAETAVTHHPCAFRVEVKNEKRPESKHPEKAYTRLLDIRLPEDTIRLHVGGLVFLNGEEKAPDFVSRDAVVVQDGAWINVTTACNVTISYDGDKEAVVEMPGVYRGWTRGLCGDCDGDALDDVSVGGKALYTFGSVMSGYNHIARQFLVPDDSDHPDLDAQCQPPILPLSEMDTGV</sequence>
<dbReference type="PRINTS" id="PR01217">
    <property type="entry name" value="PRICHEXTENSN"/>
</dbReference>
<feature type="region of interest" description="Disordered" evidence="3">
    <location>
        <begin position="192"/>
        <end position="214"/>
    </location>
</feature>
<keyword evidence="2" id="KW-0325">Glycoprotein</keyword>
<keyword evidence="1" id="KW-1015">Disulfide bond</keyword>
<name>A0ABM1VWZ9_APLCA</name>
<dbReference type="RefSeq" id="XP_035826941.1">
    <property type="nucleotide sequence ID" value="XM_035971048.1"/>
</dbReference>
<dbReference type="InterPro" id="IPR001846">
    <property type="entry name" value="VWF_type-D"/>
</dbReference>
<dbReference type="GeneID" id="118478101"/>
<proteinExistence type="predicted"/>
<evidence type="ECO:0000313" key="6">
    <source>
        <dbReference type="RefSeq" id="XP_035826941.1"/>
    </source>
</evidence>
<keyword evidence="5" id="KW-1185">Reference proteome</keyword>
<organism evidence="5 6">
    <name type="scientific">Aplysia californica</name>
    <name type="common">California sea hare</name>
    <dbReference type="NCBI Taxonomy" id="6500"/>
    <lineage>
        <taxon>Eukaryota</taxon>
        <taxon>Metazoa</taxon>
        <taxon>Spiralia</taxon>
        <taxon>Lophotrochozoa</taxon>
        <taxon>Mollusca</taxon>
        <taxon>Gastropoda</taxon>
        <taxon>Heterobranchia</taxon>
        <taxon>Euthyneura</taxon>
        <taxon>Tectipleura</taxon>
        <taxon>Aplysiida</taxon>
        <taxon>Aplysioidea</taxon>
        <taxon>Aplysiidae</taxon>
        <taxon>Aplysia</taxon>
    </lineage>
</organism>
<reference evidence="6" key="1">
    <citation type="submission" date="2025-08" db="UniProtKB">
        <authorList>
            <consortium name="RefSeq"/>
        </authorList>
    </citation>
    <scope>IDENTIFICATION</scope>
</reference>
<dbReference type="InterPro" id="IPR050780">
    <property type="entry name" value="Mucin_vWF_Thrombospondin_sf"/>
</dbReference>
<evidence type="ECO:0000256" key="2">
    <source>
        <dbReference type="ARBA" id="ARBA00023180"/>
    </source>
</evidence>
<feature type="compositionally biased region" description="Pro residues" evidence="3">
    <location>
        <begin position="11"/>
        <end position="29"/>
    </location>
</feature>
<feature type="domain" description="VWFD" evidence="4">
    <location>
        <begin position="244"/>
        <end position="434"/>
    </location>
</feature>
<dbReference type="Pfam" id="PF00094">
    <property type="entry name" value="VWD"/>
    <property type="match status" value="1"/>
</dbReference>
<dbReference type="PROSITE" id="PS51233">
    <property type="entry name" value="VWFD"/>
    <property type="match status" value="1"/>
</dbReference>
<feature type="region of interest" description="Disordered" evidence="3">
    <location>
        <begin position="1"/>
        <end position="124"/>
    </location>
</feature>
<evidence type="ECO:0000256" key="3">
    <source>
        <dbReference type="SAM" id="MobiDB-lite"/>
    </source>
</evidence>
<accession>A0ABM1VWZ9</accession>
<dbReference type="SMART" id="SM00216">
    <property type="entry name" value="VWD"/>
    <property type="match status" value="1"/>
</dbReference>
<evidence type="ECO:0000313" key="5">
    <source>
        <dbReference type="Proteomes" id="UP000694888"/>
    </source>
</evidence>
<evidence type="ECO:0000256" key="1">
    <source>
        <dbReference type="ARBA" id="ARBA00023157"/>
    </source>
</evidence>
<feature type="compositionally biased region" description="Pro residues" evidence="3">
    <location>
        <begin position="40"/>
        <end position="60"/>
    </location>
</feature>
<protein>
    <submittedName>
        <fullName evidence="6">Zonadhesin-like</fullName>
    </submittedName>
</protein>
<dbReference type="PANTHER" id="PTHR11339">
    <property type="entry name" value="EXTRACELLULAR MATRIX GLYCOPROTEIN RELATED"/>
    <property type="match status" value="1"/>
</dbReference>
<evidence type="ECO:0000259" key="4">
    <source>
        <dbReference type="PROSITE" id="PS51233"/>
    </source>
</evidence>
<gene>
    <name evidence="6" type="primary">LOC118478101</name>
</gene>
<feature type="compositionally biased region" description="Pro residues" evidence="3">
    <location>
        <begin position="69"/>
        <end position="120"/>
    </location>
</feature>